<comment type="similarity">
    <text evidence="2">Belongs to the glycosyltransferase 31 family.</text>
</comment>
<evidence type="ECO:0000313" key="12">
    <source>
        <dbReference type="EMBL" id="CAF1132423.1"/>
    </source>
</evidence>
<dbReference type="PANTHER" id="PTHR10811">
    <property type="entry name" value="FRINGE-RELATED"/>
    <property type="match status" value="1"/>
</dbReference>
<evidence type="ECO:0000259" key="11">
    <source>
        <dbReference type="Pfam" id="PF02434"/>
    </source>
</evidence>
<keyword evidence="8 10" id="KW-0472">Membrane</keyword>
<keyword evidence="13" id="KW-1185">Reference proteome</keyword>
<keyword evidence="6" id="KW-0735">Signal-anchor</keyword>
<name>A0A814RDC7_9BILA</name>
<gene>
    <name evidence="12" type="ORF">JXQ802_LOCUS20773</name>
</gene>
<evidence type="ECO:0000256" key="9">
    <source>
        <dbReference type="ARBA" id="ARBA00037847"/>
    </source>
</evidence>
<dbReference type="GO" id="GO:0016757">
    <property type="term" value="F:glycosyltransferase activity"/>
    <property type="evidence" value="ECO:0007669"/>
    <property type="project" value="UniProtKB-KW"/>
</dbReference>
<feature type="transmembrane region" description="Helical" evidence="10">
    <location>
        <begin position="12"/>
        <end position="29"/>
    </location>
</feature>
<evidence type="ECO:0000256" key="4">
    <source>
        <dbReference type="ARBA" id="ARBA00022679"/>
    </source>
</evidence>
<comment type="caution">
    <text evidence="12">The sequence shown here is derived from an EMBL/GenBank/DDBJ whole genome shotgun (WGS) entry which is preliminary data.</text>
</comment>
<sequence length="319" mass="38468">MFLLNISLYRKYLFIIFLFSIFIYYNLLFQRKNSNIINQTSNSIRILYVIRTSSYFYQKRLIYLLQTWISLVNQDVFFVTDILLPNISQNHMILTKQICGPDAHSMNILCCKTAHDFIIFHRYISEYDWFCHFDDDQYVNVNNLKKYLSTLDFNQPYYIGRASWSNTIKRSKEPYPYSFWFATLGAGICLSKRTIYLLKPYTQSVSQFIDGCINENYHDDIYLGFLLNGYLNITLTKNNHFHSHLEKFFYHNKQIFLRTFTNEITFGFNIPDRYPYYLPQLDKSYLDPYRIRTLHCLLYITQIKECETKIRQHIFNSTI</sequence>
<reference evidence="12" key="1">
    <citation type="submission" date="2021-02" db="EMBL/GenBank/DDBJ databases">
        <authorList>
            <person name="Nowell W R."/>
        </authorList>
    </citation>
    <scope>NUCLEOTIDE SEQUENCE</scope>
</reference>
<evidence type="ECO:0000256" key="2">
    <source>
        <dbReference type="ARBA" id="ARBA00008661"/>
    </source>
</evidence>
<dbReference type="EMBL" id="CAJNOL010000599">
    <property type="protein sequence ID" value="CAF1132423.1"/>
    <property type="molecule type" value="Genomic_DNA"/>
</dbReference>
<dbReference type="AlphaFoldDB" id="A0A814RDC7"/>
<dbReference type="InterPro" id="IPR003378">
    <property type="entry name" value="Fringe-like_glycosylTrfase"/>
</dbReference>
<evidence type="ECO:0000313" key="13">
    <source>
        <dbReference type="Proteomes" id="UP000663870"/>
    </source>
</evidence>
<evidence type="ECO:0000256" key="6">
    <source>
        <dbReference type="ARBA" id="ARBA00022968"/>
    </source>
</evidence>
<evidence type="ECO:0000256" key="1">
    <source>
        <dbReference type="ARBA" id="ARBA00004606"/>
    </source>
</evidence>
<proteinExistence type="inferred from homology"/>
<evidence type="ECO:0000256" key="7">
    <source>
        <dbReference type="ARBA" id="ARBA00022989"/>
    </source>
</evidence>
<comment type="subcellular location">
    <subcellularLocation>
        <location evidence="9">Endomembrane system</location>
        <topology evidence="9">Single-pass membrane protein</topology>
    </subcellularLocation>
    <subcellularLocation>
        <location evidence="1">Membrane</location>
        <topology evidence="1">Single-pass type II membrane protein</topology>
    </subcellularLocation>
</comment>
<dbReference type="GO" id="GO:0016020">
    <property type="term" value="C:membrane"/>
    <property type="evidence" value="ECO:0007669"/>
    <property type="project" value="UniProtKB-SubCell"/>
</dbReference>
<protein>
    <recommendedName>
        <fullName evidence="11">Fringe-like glycosyltransferase domain-containing protein</fullName>
    </recommendedName>
</protein>
<evidence type="ECO:0000256" key="5">
    <source>
        <dbReference type="ARBA" id="ARBA00022692"/>
    </source>
</evidence>
<evidence type="ECO:0000256" key="3">
    <source>
        <dbReference type="ARBA" id="ARBA00022676"/>
    </source>
</evidence>
<keyword evidence="4" id="KW-0808">Transferase</keyword>
<accession>A0A814RDC7</accession>
<evidence type="ECO:0000256" key="10">
    <source>
        <dbReference type="SAM" id="Phobius"/>
    </source>
</evidence>
<dbReference type="Gene3D" id="3.90.550.50">
    <property type="match status" value="1"/>
</dbReference>
<dbReference type="GO" id="GO:0012505">
    <property type="term" value="C:endomembrane system"/>
    <property type="evidence" value="ECO:0007669"/>
    <property type="project" value="UniProtKB-SubCell"/>
</dbReference>
<organism evidence="12 13">
    <name type="scientific">Rotaria sordida</name>
    <dbReference type="NCBI Taxonomy" id="392033"/>
    <lineage>
        <taxon>Eukaryota</taxon>
        <taxon>Metazoa</taxon>
        <taxon>Spiralia</taxon>
        <taxon>Gnathifera</taxon>
        <taxon>Rotifera</taxon>
        <taxon>Eurotatoria</taxon>
        <taxon>Bdelloidea</taxon>
        <taxon>Philodinida</taxon>
        <taxon>Philodinidae</taxon>
        <taxon>Rotaria</taxon>
    </lineage>
</organism>
<keyword evidence="5 10" id="KW-0812">Transmembrane</keyword>
<feature type="domain" description="Fringe-like glycosyltransferase" evidence="11">
    <location>
        <begin position="45"/>
        <end position="268"/>
    </location>
</feature>
<dbReference type="Proteomes" id="UP000663870">
    <property type="component" value="Unassembled WGS sequence"/>
</dbReference>
<keyword evidence="3" id="KW-0328">Glycosyltransferase</keyword>
<keyword evidence="7 10" id="KW-1133">Transmembrane helix</keyword>
<evidence type="ECO:0000256" key="8">
    <source>
        <dbReference type="ARBA" id="ARBA00023136"/>
    </source>
</evidence>
<dbReference type="Pfam" id="PF02434">
    <property type="entry name" value="Fringe"/>
    <property type="match status" value="1"/>
</dbReference>